<dbReference type="Pfam" id="PF02441">
    <property type="entry name" value="Flavoprotein"/>
    <property type="match status" value="1"/>
</dbReference>
<dbReference type="GeneID" id="89288367"/>
<feature type="domain" description="Flavoprotein" evidence="6">
    <location>
        <begin position="8"/>
        <end position="181"/>
    </location>
</feature>
<proteinExistence type="inferred from homology"/>
<feature type="binding site" evidence="5">
    <location>
        <begin position="16"/>
        <end position="18"/>
    </location>
    <ligand>
        <name>FMN</name>
        <dbReference type="ChEBI" id="CHEBI:58210"/>
    </ligand>
</feature>
<comment type="similarity">
    <text evidence="5">Belongs to the UbiX/PAD1 family.</text>
</comment>
<dbReference type="SUPFAM" id="SSF52507">
    <property type="entry name" value="Homo-oligomeric flavin-containing Cys decarboxylases, HFCD"/>
    <property type="match status" value="1"/>
</dbReference>
<evidence type="ECO:0000256" key="1">
    <source>
        <dbReference type="ARBA" id="ARBA00022602"/>
    </source>
</evidence>
<feature type="binding site" evidence="5">
    <location>
        <begin position="95"/>
        <end position="98"/>
    </location>
    <ligand>
        <name>FMN</name>
        <dbReference type="ChEBI" id="CHEBI:58210"/>
    </ligand>
</feature>
<evidence type="ECO:0000259" key="6">
    <source>
        <dbReference type="Pfam" id="PF02441"/>
    </source>
</evidence>
<feature type="binding site" evidence="5">
    <location>
        <position position="160"/>
    </location>
    <ligand>
        <name>dimethylallyl phosphate</name>
        <dbReference type="ChEBI" id="CHEBI:88052"/>
    </ligand>
</feature>
<dbReference type="Gene3D" id="3.40.50.1950">
    <property type="entry name" value="Flavin prenyltransferase-like"/>
    <property type="match status" value="1"/>
</dbReference>
<feature type="binding site" evidence="5">
    <location>
        <position position="42"/>
    </location>
    <ligand>
        <name>FMN</name>
        <dbReference type="ChEBI" id="CHEBI:58210"/>
    </ligand>
</feature>
<keyword evidence="2 5" id="KW-0285">Flavoprotein</keyword>
<keyword evidence="1 5" id="KW-0637">Prenyltransferase</keyword>
<dbReference type="PANTHER" id="PTHR43374:SF1">
    <property type="entry name" value="FLAVIN PRENYLTRANSFERASE PAD1, MITOCHONDRIAL"/>
    <property type="match status" value="1"/>
</dbReference>
<feature type="binding site" evidence="5">
    <location>
        <position position="130"/>
    </location>
    <ligand>
        <name>FMN</name>
        <dbReference type="ChEBI" id="CHEBI:58210"/>
    </ligand>
</feature>
<protein>
    <recommendedName>
        <fullName evidence="5">Flavin prenyltransferase UbiX</fullName>
        <ecNumber evidence="5">2.5.1.129</ecNumber>
    </recommendedName>
</protein>
<evidence type="ECO:0000313" key="8">
    <source>
        <dbReference type="Proteomes" id="UP001341135"/>
    </source>
</evidence>
<dbReference type="NCBIfam" id="NF004685">
    <property type="entry name" value="PRK06029.1"/>
    <property type="match status" value="1"/>
</dbReference>
<keyword evidence="8" id="KW-1185">Reference proteome</keyword>
<feature type="binding site" evidence="5">
    <location>
        <position position="176"/>
    </location>
    <ligand>
        <name>dimethylallyl phosphate</name>
        <dbReference type="ChEBI" id="CHEBI:88052"/>
    </ligand>
</feature>
<dbReference type="InterPro" id="IPR003382">
    <property type="entry name" value="Flavoprotein"/>
</dbReference>
<reference evidence="7 8" key="1">
    <citation type="submission" date="2023-09" db="EMBL/GenBank/DDBJ databases">
        <title>Pyrofollis japonicus gen. nov. sp. nov., a novel member of the family Pyrodictiaceae isolated from the Iheya North hydrothermal field.</title>
        <authorList>
            <person name="Miyazaki U."/>
            <person name="Sanari M."/>
            <person name="Tame A."/>
            <person name="Kitajima M."/>
            <person name="Okamoto A."/>
            <person name="Sawayama S."/>
            <person name="Miyazaki J."/>
            <person name="Takai K."/>
            <person name="Nakagawa S."/>
        </authorList>
    </citation>
    <scope>NUCLEOTIDE SEQUENCE [LARGE SCALE GENOMIC DNA]</scope>
    <source>
        <strain evidence="7 8">AV2</strain>
    </source>
</reference>
<evidence type="ECO:0000256" key="2">
    <source>
        <dbReference type="ARBA" id="ARBA00022630"/>
    </source>
</evidence>
<evidence type="ECO:0000256" key="3">
    <source>
        <dbReference type="ARBA" id="ARBA00022643"/>
    </source>
</evidence>
<organism evidence="7 8">
    <name type="scientific">Pyrodictium abyssi</name>
    <dbReference type="NCBI Taxonomy" id="54256"/>
    <lineage>
        <taxon>Archaea</taxon>
        <taxon>Thermoproteota</taxon>
        <taxon>Thermoprotei</taxon>
        <taxon>Desulfurococcales</taxon>
        <taxon>Pyrodictiaceae</taxon>
        <taxon>Pyrodictium</taxon>
    </lineage>
</organism>
<evidence type="ECO:0000256" key="4">
    <source>
        <dbReference type="ARBA" id="ARBA00022679"/>
    </source>
</evidence>
<dbReference type="PANTHER" id="PTHR43374">
    <property type="entry name" value="FLAVIN PRENYLTRANSFERASE"/>
    <property type="match status" value="1"/>
</dbReference>
<sequence length="197" mass="21373">MSQHSSKKKVLLGITGASGIVYGVKLAETLHAMGLLEAIVYTRSADHVAREEMGVALTDLLKAVNIRMYRDDEIGAPYASSSRIPLGGMVVAPCSMRTLAAIAHGIADNLVTRAALSTLRLQRRLVLVVRETPLGVAELRNMLLAAENGAVVLPASPAFYHRPKTVDDMVDFIVGKVLDVLGIEHSLYRRWRSSDGR</sequence>
<dbReference type="Proteomes" id="UP001341135">
    <property type="component" value="Chromosome"/>
</dbReference>
<dbReference type="HAMAP" id="MF_01984">
    <property type="entry name" value="ubiX_pad"/>
    <property type="match status" value="1"/>
</dbReference>
<comment type="caution">
    <text evidence="5">Lacks conserved residue(s) required for the propagation of feature annotation.</text>
</comment>
<gene>
    <name evidence="5" type="primary">ubiX</name>
    <name evidence="7" type="ORF">PABY_03380</name>
</gene>
<dbReference type="EMBL" id="AP028907">
    <property type="protein sequence ID" value="BES80771.1"/>
    <property type="molecule type" value="Genomic_DNA"/>
</dbReference>
<dbReference type="InterPro" id="IPR036551">
    <property type="entry name" value="Flavin_trans-like"/>
</dbReference>
<dbReference type="EC" id="2.5.1.129" evidence="5"/>
<dbReference type="InterPro" id="IPR004507">
    <property type="entry name" value="UbiX-like"/>
</dbReference>
<accession>A0ABN6ZKL3</accession>
<dbReference type="RefSeq" id="WP_338251282.1">
    <property type="nucleotide sequence ID" value="NZ_AP028907.1"/>
</dbReference>
<comment type="function">
    <text evidence="5">Flavin prenyltransferase that catalyzes the synthesis of the prenylated FMN cofactor (prenyl-FMN) for 4-hydroxy-3-polyprenylbenzoic acid decarboxylase UbiD. The prenyltransferase is metal-independent and links a dimethylallyl moiety from dimethylallyl monophosphate (DMAP) to the flavin N5 and C6 atoms of FMN.</text>
</comment>
<evidence type="ECO:0000313" key="7">
    <source>
        <dbReference type="EMBL" id="BES80771.1"/>
    </source>
</evidence>
<comment type="catalytic activity">
    <reaction evidence="5">
        <text>dimethylallyl phosphate + FMNH2 = prenylated FMNH2 + phosphate</text>
        <dbReference type="Rhea" id="RHEA:37743"/>
        <dbReference type="ChEBI" id="CHEBI:43474"/>
        <dbReference type="ChEBI" id="CHEBI:57618"/>
        <dbReference type="ChEBI" id="CHEBI:87467"/>
        <dbReference type="ChEBI" id="CHEBI:88052"/>
        <dbReference type="EC" id="2.5.1.129"/>
    </reaction>
</comment>
<evidence type="ECO:0000256" key="5">
    <source>
        <dbReference type="HAMAP-Rule" id="MF_01984"/>
    </source>
</evidence>
<name>A0ABN6ZKL3_9CREN</name>
<keyword evidence="4 5" id="KW-0808">Transferase</keyword>
<dbReference type="NCBIfam" id="TIGR00421">
    <property type="entry name" value="ubiX_pad"/>
    <property type="match status" value="1"/>
</dbReference>
<keyword evidence="3 5" id="KW-0288">FMN</keyword>